<feature type="region of interest" description="Disordered" evidence="1">
    <location>
        <begin position="233"/>
        <end position="387"/>
    </location>
</feature>
<dbReference type="Proteomes" id="UP000748308">
    <property type="component" value="Unassembled WGS sequence"/>
</dbReference>
<evidence type="ECO:0000256" key="1">
    <source>
        <dbReference type="SAM" id="MobiDB-lite"/>
    </source>
</evidence>
<gene>
    <name evidence="2" type="ORF">FJY75_06205</name>
</gene>
<feature type="compositionally biased region" description="Basic and acidic residues" evidence="1">
    <location>
        <begin position="233"/>
        <end position="247"/>
    </location>
</feature>
<dbReference type="EMBL" id="VGIY01000123">
    <property type="protein sequence ID" value="MBM3317428.1"/>
    <property type="molecule type" value="Genomic_DNA"/>
</dbReference>
<comment type="caution">
    <text evidence="2">The sequence shown here is derived from an EMBL/GenBank/DDBJ whole genome shotgun (WGS) entry which is preliminary data.</text>
</comment>
<proteinExistence type="predicted"/>
<name>A0A937XCJ6_UNCEI</name>
<organism evidence="2 3">
    <name type="scientific">Eiseniibacteriota bacterium</name>
    <dbReference type="NCBI Taxonomy" id="2212470"/>
    <lineage>
        <taxon>Bacteria</taxon>
        <taxon>Candidatus Eiseniibacteriota</taxon>
    </lineage>
</organism>
<evidence type="ECO:0000313" key="3">
    <source>
        <dbReference type="Proteomes" id="UP000748308"/>
    </source>
</evidence>
<reference evidence="2" key="1">
    <citation type="submission" date="2019-03" db="EMBL/GenBank/DDBJ databases">
        <title>Lake Tanganyika Metagenome-Assembled Genomes (MAGs).</title>
        <authorList>
            <person name="Tran P."/>
        </authorList>
    </citation>
    <scope>NUCLEOTIDE SEQUENCE</scope>
    <source>
        <strain evidence="2">M_DeepCast_400m_m2_100</strain>
    </source>
</reference>
<accession>A0A937XCJ6</accession>
<dbReference type="AlphaFoldDB" id="A0A937XCJ6"/>
<protein>
    <submittedName>
        <fullName evidence="2">Uncharacterized protein</fullName>
    </submittedName>
</protein>
<evidence type="ECO:0000313" key="2">
    <source>
        <dbReference type="EMBL" id="MBM3317428.1"/>
    </source>
</evidence>
<sequence length="387" mass="41866">MQRGTSTGTILRALPILMLASTLLIPRARAEGPMLALHLAGGESAVYALSEVARIGFEGEETLVVVTVGGSEAYATESIARIEFLFEFSSVEDLREAAGWIKAIHLFQSRPNPMRSWTRISFELPQAGEVELSVYGAEGRLVRALLAEEREAGRHGYVTATPTEVRDNLDGSTWLLLDLSYWYSEMQFDGAGSFHLREAPLAWRAYPNGYDPAIHPVTLVTWFGAGRYCDADGRAPDAEPGRRDDRPAGCARSSAKGQGAGPCTLILTSDSAPDTRGRSRMRESRAYGSVRGAPGNRRSYRDRLDPAPLQPRRHPGPGLSDTAACGPAPPPPGARSPRGPKSPLTTRLAADRRRGGESSQAGKRTAWNRAARTHTARNPLARSPTLA</sequence>
<feature type="compositionally biased region" description="Basic and acidic residues" evidence="1">
    <location>
        <begin position="273"/>
        <end position="285"/>
    </location>
</feature>